<keyword evidence="3 4" id="KW-0560">Oxidoreductase</keyword>
<name>A0A921LMB7_9FIRM</name>
<evidence type="ECO:0000256" key="2">
    <source>
        <dbReference type="ARBA" id="ARBA00022573"/>
    </source>
</evidence>
<protein>
    <submittedName>
        <fullName evidence="4">Precorrin-6A reductase</fullName>
        <ecNumber evidence="4">1.3.1.54</ecNumber>
    </submittedName>
</protein>
<comment type="pathway">
    <text evidence="1">Cofactor biosynthesis; adenosylcobalamin biosynthesis.</text>
</comment>
<dbReference type="Pfam" id="PF02571">
    <property type="entry name" value="CbiJ"/>
    <property type="match status" value="1"/>
</dbReference>
<reference evidence="4" key="1">
    <citation type="journal article" date="2021" name="PeerJ">
        <title>Extensive microbial diversity within the chicken gut microbiome revealed by metagenomics and culture.</title>
        <authorList>
            <person name="Gilroy R."/>
            <person name="Ravi A."/>
            <person name="Getino M."/>
            <person name="Pursley I."/>
            <person name="Horton D.L."/>
            <person name="Alikhan N.F."/>
            <person name="Baker D."/>
            <person name="Gharbi K."/>
            <person name="Hall N."/>
            <person name="Watson M."/>
            <person name="Adriaenssens E.M."/>
            <person name="Foster-Nyarko E."/>
            <person name="Jarju S."/>
            <person name="Secka A."/>
            <person name="Antonio M."/>
            <person name="Oren A."/>
            <person name="Chaudhuri R.R."/>
            <person name="La Ragione R."/>
            <person name="Hildebrand F."/>
            <person name="Pallen M.J."/>
        </authorList>
    </citation>
    <scope>NUCLEOTIDE SEQUENCE</scope>
    <source>
        <strain evidence="4">ChiBcec21-2208</strain>
    </source>
</reference>
<dbReference type="PROSITE" id="PS51014">
    <property type="entry name" value="COBK_CBIJ"/>
    <property type="match status" value="1"/>
</dbReference>
<dbReference type="GO" id="GO:0016994">
    <property type="term" value="F:precorrin-6A reductase activity"/>
    <property type="evidence" value="ECO:0007669"/>
    <property type="project" value="UniProtKB-EC"/>
</dbReference>
<proteinExistence type="predicted"/>
<evidence type="ECO:0000313" key="5">
    <source>
        <dbReference type="Proteomes" id="UP000782880"/>
    </source>
</evidence>
<evidence type="ECO:0000313" key="4">
    <source>
        <dbReference type="EMBL" id="HJG27296.1"/>
    </source>
</evidence>
<accession>A0A921LMB7</accession>
<dbReference type="Proteomes" id="UP000782880">
    <property type="component" value="Unassembled WGS sequence"/>
</dbReference>
<dbReference type="EMBL" id="DYVE01000043">
    <property type="protein sequence ID" value="HJG27296.1"/>
    <property type="molecule type" value="Genomic_DNA"/>
</dbReference>
<gene>
    <name evidence="4" type="primary">cobK</name>
    <name evidence="4" type="ORF">K8V20_01430</name>
</gene>
<evidence type="ECO:0000256" key="3">
    <source>
        <dbReference type="ARBA" id="ARBA00023002"/>
    </source>
</evidence>
<dbReference type="EC" id="1.3.1.54" evidence="4"/>
<dbReference type="AlphaFoldDB" id="A0A921LMB7"/>
<evidence type="ECO:0000256" key="1">
    <source>
        <dbReference type="ARBA" id="ARBA00004953"/>
    </source>
</evidence>
<dbReference type="PANTHER" id="PTHR36925:SF1">
    <property type="entry name" value="COBALT-PRECORRIN-6A REDUCTASE"/>
    <property type="match status" value="1"/>
</dbReference>
<keyword evidence="2" id="KW-0169">Cobalamin biosynthesis</keyword>
<dbReference type="PANTHER" id="PTHR36925">
    <property type="entry name" value="COBALT-PRECORRIN-6A REDUCTASE"/>
    <property type="match status" value="1"/>
</dbReference>
<organism evidence="4 5">
    <name type="scientific">Subdoligranulum variabile</name>
    <dbReference type="NCBI Taxonomy" id="214851"/>
    <lineage>
        <taxon>Bacteria</taxon>
        <taxon>Bacillati</taxon>
        <taxon>Bacillota</taxon>
        <taxon>Clostridia</taxon>
        <taxon>Eubacteriales</taxon>
        <taxon>Oscillospiraceae</taxon>
        <taxon>Subdoligranulum</taxon>
    </lineage>
</organism>
<sequence>MNVVVFSGTTEGRALSYALAELGAQVTVCVATEYGKIDQGFCPGIQVKSGRLEQADMIPVLQDKTLCIDATHPYATQVTQNIREAAAQAGVVYKRLLRPASQLPQGCLVAANAQEAVQMLQSMEGNVLLTTGAKELLPFALLGKERLYARVLPLESSLHACAQAGIQPAHIIAMQGPFGAELNKALLHQYSIRYLVTKDGGSPGGFWEKWEASQACDVQMVVIRRPEEDGESYQDVLDFCKEWMAGCR</sequence>
<comment type="caution">
    <text evidence="4">The sequence shown here is derived from an EMBL/GenBank/DDBJ whole genome shotgun (WGS) entry which is preliminary data.</text>
</comment>
<dbReference type="InterPro" id="IPR003723">
    <property type="entry name" value="Precorrin-6x_reduct"/>
</dbReference>
<dbReference type="GO" id="GO:0009236">
    <property type="term" value="P:cobalamin biosynthetic process"/>
    <property type="evidence" value="ECO:0007669"/>
    <property type="project" value="UniProtKB-KW"/>
</dbReference>
<reference evidence="4" key="2">
    <citation type="submission" date="2021-09" db="EMBL/GenBank/DDBJ databases">
        <authorList>
            <person name="Gilroy R."/>
        </authorList>
    </citation>
    <scope>NUCLEOTIDE SEQUENCE</scope>
    <source>
        <strain evidence="4">ChiBcec21-2208</strain>
    </source>
</reference>
<dbReference type="NCBIfam" id="TIGR00715">
    <property type="entry name" value="precor6x_red"/>
    <property type="match status" value="1"/>
</dbReference>